<sequence length="288" mass="31712">MSTLEIDTQVTEDGKVVVTHDRKINGTVCRDTAPAFTGDPQFPYVGKFITHLTLAQVKSLECGYQPKPGFERQKATIAPMLELKDVFALVKQRKARQVMMNIETKVEAGAPQETAPREVFVRTVNDEIVKSGLQRQVTVQSFDWGALMEMHRINPRMPLVALTNHDFLQVGEEGASPWLGGIDADDFGGDFVKAAASIEGVTALSSVYGMPQNGKISDPNFSLYVTPAMVAEAHARGLRVIPWTCDDRDTMAALVDMGIDGLITDYPDVLREVMAERGMRLPKAYPGR</sequence>
<dbReference type="EC" id="3.1.4.46" evidence="2"/>
<name>A0A1R4KEH2_9ACTN</name>
<protein>
    <submittedName>
        <fullName evidence="2">Glycerophosphoryl diester phosphodiesterase</fullName>
        <ecNumber evidence="2">3.1.4.46</ecNumber>
    </submittedName>
</protein>
<dbReference type="GO" id="GO:0008889">
    <property type="term" value="F:glycerophosphodiester phosphodiesterase activity"/>
    <property type="evidence" value="ECO:0007669"/>
    <property type="project" value="UniProtKB-EC"/>
</dbReference>
<dbReference type="PROSITE" id="PS51704">
    <property type="entry name" value="GP_PDE"/>
    <property type="match status" value="1"/>
</dbReference>
<reference evidence="2 3" key="1">
    <citation type="submission" date="2017-02" db="EMBL/GenBank/DDBJ databases">
        <authorList>
            <person name="Peterson S.W."/>
        </authorList>
    </citation>
    <scope>NUCLEOTIDE SEQUENCE [LARGE SCALE GENOMIC DNA]</scope>
    <source>
        <strain evidence="2 3">LSP_Lj1</strain>
    </source>
</reference>
<evidence type="ECO:0000313" key="3">
    <source>
        <dbReference type="Proteomes" id="UP000188342"/>
    </source>
</evidence>
<keyword evidence="2" id="KW-0378">Hydrolase</keyword>
<feature type="domain" description="GP-PDE" evidence="1">
    <location>
        <begin position="1"/>
        <end position="274"/>
    </location>
</feature>
<dbReference type="GO" id="GO:0006629">
    <property type="term" value="P:lipid metabolic process"/>
    <property type="evidence" value="ECO:0007669"/>
    <property type="project" value="InterPro"/>
</dbReference>
<keyword evidence="3" id="KW-1185">Reference proteome</keyword>
<proteinExistence type="predicted"/>
<dbReference type="PANTHER" id="PTHR46211:SF14">
    <property type="entry name" value="GLYCEROPHOSPHODIESTER PHOSPHODIESTERASE"/>
    <property type="match status" value="1"/>
</dbReference>
<dbReference type="EMBL" id="FUKQ01000049">
    <property type="protein sequence ID" value="SJN42720.1"/>
    <property type="molecule type" value="Genomic_DNA"/>
</dbReference>
<dbReference type="PANTHER" id="PTHR46211">
    <property type="entry name" value="GLYCEROPHOSPHORYL DIESTER PHOSPHODIESTERASE"/>
    <property type="match status" value="1"/>
</dbReference>
<dbReference type="STRING" id="1255658.FM114_13685"/>
<dbReference type="SUPFAM" id="SSF51695">
    <property type="entry name" value="PLC-like phosphodiesterases"/>
    <property type="match status" value="1"/>
</dbReference>
<accession>A0A1R4KEH2</accession>
<dbReference type="Pfam" id="PF03009">
    <property type="entry name" value="GDPD"/>
    <property type="match status" value="1"/>
</dbReference>
<dbReference type="Proteomes" id="UP000188342">
    <property type="component" value="Unassembled WGS sequence"/>
</dbReference>
<dbReference type="InterPro" id="IPR017946">
    <property type="entry name" value="PLC-like_Pdiesterase_TIM-brl"/>
</dbReference>
<dbReference type="Gene3D" id="3.20.20.190">
    <property type="entry name" value="Phosphatidylinositol (PI) phosphodiesterase"/>
    <property type="match status" value="1"/>
</dbReference>
<dbReference type="InterPro" id="IPR030395">
    <property type="entry name" value="GP_PDE_dom"/>
</dbReference>
<evidence type="ECO:0000313" key="2">
    <source>
        <dbReference type="EMBL" id="SJN42720.1"/>
    </source>
</evidence>
<evidence type="ECO:0000259" key="1">
    <source>
        <dbReference type="PROSITE" id="PS51704"/>
    </source>
</evidence>
<gene>
    <name evidence="2" type="ORF">FM114_13685</name>
</gene>
<dbReference type="AlphaFoldDB" id="A0A1R4KEH2"/>
<organism evidence="2 3">
    <name type="scientific">Luteococcus japonicus LSP_Lj1</name>
    <dbReference type="NCBI Taxonomy" id="1255658"/>
    <lineage>
        <taxon>Bacteria</taxon>
        <taxon>Bacillati</taxon>
        <taxon>Actinomycetota</taxon>
        <taxon>Actinomycetes</taxon>
        <taxon>Propionibacteriales</taxon>
        <taxon>Propionibacteriaceae</taxon>
        <taxon>Luteococcus</taxon>
    </lineage>
</organism>